<feature type="signal peptide" evidence="1">
    <location>
        <begin position="1"/>
        <end position="40"/>
    </location>
</feature>
<accession>Q091X2</accession>
<proteinExistence type="predicted"/>
<dbReference type="EMBL" id="AAMD01000053">
    <property type="protein sequence ID" value="EAU66528.1"/>
    <property type="molecule type" value="Genomic_DNA"/>
</dbReference>
<keyword evidence="4" id="KW-1185">Reference proteome</keyword>
<keyword evidence="1" id="KW-0732">Signal</keyword>
<evidence type="ECO:0000313" key="3">
    <source>
        <dbReference type="EMBL" id="EAU66528.1"/>
    </source>
</evidence>
<evidence type="ECO:0000313" key="4">
    <source>
        <dbReference type="Proteomes" id="UP000001351"/>
    </source>
</evidence>
<dbReference type="STRING" id="378806.STAUR_3867"/>
<dbReference type="HOGENOM" id="CLU_3027533_0_0_7"/>
<protein>
    <submittedName>
        <fullName evidence="3">Uncharacterized protein</fullName>
    </submittedName>
</protein>
<evidence type="ECO:0000313" key="2">
    <source>
        <dbReference type="EMBL" id="ADO71655.1"/>
    </source>
</evidence>
<reference evidence="3 5" key="1">
    <citation type="submission" date="2006-04" db="EMBL/GenBank/DDBJ databases">
        <authorList>
            <person name="Nierman W.C."/>
        </authorList>
    </citation>
    <scope>NUCLEOTIDE SEQUENCE [LARGE SCALE GENOMIC DNA]</scope>
    <source>
        <strain evidence="3 5">DW4/3-1</strain>
    </source>
</reference>
<dbReference type="Proteomes" id="UP000001351">
    <property type="component" value="Chromosome"/>
</dbReference>
<evidence type="ECO:0000256" key="1">
    <source>
        <dbReference type="SAM" id="SignalP"/>
    </source>
</evidence>
<dbReference type="KEGG" id="sur:STAUR_3867"/>
<dbReference type="EMBL" id="CP002271">
    <property type="protein sequence ID" value="ADO71655.1"/>
    <property type="molecule type" value="Genomic_DNA"/>
</dbReference>
<organism evidence="3 5">
    <name type="scientific">Stigmatella aurantiaca (strain DW4/3-1)</name>
    <dbReference type="NCBI Taxonomy" id="378806"/>
    <lineage>
        <taxon>Bacteria</taxon>
        <taxon>Pseudomonadati</taxon>
        <taxon>Myxococcota</taxon>
        <taxon>Myxococcia</taxon>
        <taxon>Myxococcales</taxon>
        <taxon>Cystobacterineae</taxon>
        <taxon>Archangiaceae</taxon>
        <taxon>Stigmatella</taxon>
    </lineage>
</organism>
<evidence type="ECO:0000313" key="5">
    <source>
        <dbReference type="Proteomes" id="UP000032702"/>
    </source>
</evidence>
<sequence length="63" mass="6369">MKPASLEKAVMPKRLRVSLVLSLLAAAVGTALVAPAAASAADCTPHCYKHPITGALICTAPCP</sequence>
<gene>
    <name evidence="2" type="ordered locus">STAUR_3867</name>
    <name evidence="3" type="ORF">STIAU_2506</name>
</gene>
<dbReference type="AlphaFoldDB" id="Q091X2"/>
<name>Q091X2_STIAD</name>
<reference evidence="2 4" key="2">
    <citation type="journal article" date="2011" name="Mol. Biol. Evol.">
        <title>Comparative genomic analysis of fruiting body formation in Myxococcales.</title>
        <authorList>
            <person name="Huntley S."/>
            <person name="Hamann N."/>
            <person name="Wegener-Feldbrugge S."/>
            <person name="Treuner-Lange A."/>
            <person name="Kube M."/>
            <person name="Reinhardt R."/>
            <person name="Klages S."/>
            <person name="Muller R."/>
            <person name="Ronning C.M."/>
            <person name="Nierman W.C."/>
            <person name="Sogaard-Andersen L."/>
        </authorList>
    </citation>
    <scope>NUCLEOTIDE SEQUENCE [LARGE SCALE GENOMIC DNA]</scope>
    <source>
        <strain evidence="2 4">DW4/3-1</strain>
    </source>
</reference>
<dbReference type="Proteomes" id="UP000032702">
    <property type="component" value="Unassembled WGS sequence"/>
</dbReference>
<feature type="chain" id="PRO_5010840240" evidence="1">
    <location>
        <begin position="41"/>
        <end position="63"/>
    </location>
</feature>